<dbReference type="OrthoDB" id="4850726at2759"/>
<dbReference type="EMBL" id="WOWK01000116">
    <property type="protein sequence ID" value="KAF0318094.1"/>
    <property type="molecule type" value="Genomic_DNA"/>
</dbReference>
<organism evidence="2 3">
    <name type="scientific">Colletotrichum asianum</name>
    <dbReference type="NCBI Taxonomy" id="702518"/>
    <lineage>
        <taxon>Eukaryota</taxon>
        <taxon>Fungi</taxon>
        <taxon>Dikarya</taxon>
        <taxon>Ascomycota</taxon>
        <taxon>Pezizomycotina</taxon>
        <taxon>Sordariomycetes</taxon>
        <taxon>Hypocreomycetidae</taxon>
        <taxon>Glomerellales</taxon>
        <taxon>Glomerellaceae</taxon>
        <taxon>Colletotrichum</taxon>
        <taxon>Colletotrichum gloeosporioides species complex</taxon>
    </lineage>
</organism>
<reference evidence="2 3" key="1">
    <citation type="submission" date="2019-12" db="EMBL/GenBank/DDBJ databases">
        <title>A genome sequence resource for the geographically widespread anthracnose pathogen Colletotrichum asianum.</title>
        <authorList>
            <person name="Meng Y."/>
        </authorList>
    </citation>
    <scope>NUCLEOTIDE SEQUENCE [LARGE SCALE GENOMIC DNA]</scope>
    <source>
        <strain evidence="2 3">ICMP 18580</strain>
    </source>
</reference>
<dbReference type="Proteomes" id="UP000434172">
    <property type="component" value="Unassembled WGS sequence"/>
</dbReference>
<proteinExistence type="predicted"/>
<dbReference type="InterPro" id="IPR010730">
    <property type="entry name" value="HET"/>
</dbReference>
<dbReference type="Pfam" id="PF06985">
    <property type="entry name" value="HET"/>
    <property type="match status" value="1"/>
</dbReference>
<dbReference type="AlphaFoldDB" id="A0A8H3W040"/>
<dbReference type="InterPro" id="IPR052895">
    <property type="entry name" value="HetReg/Transcr_Mod"/>
</dbReference>
<feature type="domain" description="Heterokaryon incompatibility" evidence="1">
    <location>
        <begin position="78"/>
        <end position="243"/>
    </location>
</feature>
<comment type="caution">
    <text evidence="2">The sequence shown here is derived from an EMBL/GenBank/DDBJ whole genome shotgun (WGS) entry which is preliminary data.</text>
</comment>
<evidence type="ECO:0000259" key="1">
    <source>
        <dbReference type="Pfam" id="PF06985"/>
    </source>
</evidence>
<sequence>MAEVLEIPLKSPKQSLALRPTPSNTHSLDKSEYQYKPLAADEIRMLILLPGEFESPLQGYIAHESFDPSDCEDCEFSYEALSYVWGSQADLKPFHVLECSSQNSSAEVKTLEIGPNLESALRHLRQPFETRTIWCDAICINQNDVEERGVQVRGMGNIYSHAKRVVVWLGKETNELYRAAQLMKFLGSIFYYDWDANTCQQHSDTADLLAHRRAPMPFQTADWQSLYDFFDLTWFKRLWVKQEIILAKGAAIFMTGKQEFTWNDFCGGASYLSVIGLARSEPLSERKRQEFDELLSKAWFTFSYDENRHINITLRLVNDCECLDPRDKIYETNVEANWTLSEVADILLRDIEWFSPQRYWDEKQERTLMSEIIHYAICGNILTTTTDGEVDPIILRTIEDGRYRVVGPCFMPSLMRREALLGKLPEGWKMQFRRSRGGEMVITDPDGQVQIEDPRLGELPPGCEQSEPDYHGVSCFRYGPKGEWSWNDPRLTPERLTARGVKFEELIIV</sequence>
<evidence type="ECO:0000313" key="2">
    <source>
        <dbReference type="EMBL" id="KAF0318094.1"/>
    </source>
</evidence>
<accession>A0A8H3W040</accession>
<protein>
    <submittedName>
        <fullName evidence="2">Ankyrin and het domain protein</fullName>
    </submittedName>
</protein>
<dbReference type="PANTHER" id="PTHR24148">
    <property type="entry name" value="ANKYRIN REPEAT DOMAIN-CONTAINING PROTEIN 39 HOMOLOG-RELATED"/>
    <property type="match status" value="1"/>
</dbReference>
<dbReference type="PANTHER" id="PTHR24148:SF64">
    <property type="entry name" value="HETEROKARYON INCOMPATIBILITY DOMAIN-CONTAINING PROTEIN"/>
    <property type="match status" value="1"/>
</dbReference>
<evidence type="ECO:0000313" key="3">
    <source>
        <dbReference type="Proteomes" id="UP000434172"/>
    </source>
</evidence>
<gene>
    <name evidence="2" type="ORF">GQ607_014710</name>
</gene>
<keyword evidence="3" id="KW-1185">Reference proteome</keyword>
<name>A0A8H3W040_9PEZI</name>